<feature type="transmembrane region" description="Helical" evidence="7">
    <location>
        <begin position="152"/>
        <end position="172"/>
    </location>
</feature>
<evidence type="ECO:0000256" key="7">
    <source>
        <dbReference type="SAM" id="Phobius"/>
    </source>
</evidence>
<comment type="subcellular location">
    <subcellularLocation>
        <location evidence="1">Cell membrane</location>
        <topology evidence="1">Multi-pass membrane protein</topology>
    </subcellularLocation>
</comment>
<keyword evidence="4 7" id="KW-0812">Transmembrane</keyword>
<evidence type="ECO:0000256" key="3">
    <source>
        <dbReference type="ARBA" id="ARBA00022475"/>
    </source>
</evidence>
<sequence length="329" mass="36084">MTTDKQNKLALVFALMAYSIFGFSFLFSKIALGVVSPFVLLAVRFSMAFLTLNLLMAFGVFRIRLKGKNVKRLLLLGIFQPILYFIFENFGMRLSTASFAGIMIAMVPMVSLILSGLILKEKVRLTQGLFVLLSIVGVFFTTAGQLDVDFQWGGFFLLMGAVFSAGLFNIFNRKLAREFGSFERTYVMFALGFVVFTGVALVENRGVPLMTVLEPMKDPVFWGSVTFLAVASSVGAFLMLNYAATHLSVVQATIFSNITTIVSILAGVLILKEDFGVFQLLGSVIIIISAYGVNRKPRNQRDGSFDYALGVEPALAVAEVVVVEGEEIV</sequence>
<dbReference type="KEGG" id="alka:J0B03_04095"/>
<dbReference type="GO" id="GO:0005886">
    <property type="term" value="C:plasma membrane"/>
    <property type="evidence" value="ECO:0007669"/>
    <property type="project" value="UniProtKB-SubCell"/>
</dbReference>
<evidence type="ECO:0000313" key="10">
    <source>
        <dbReference type="Proteomes" id="UP000663499"/>
    </source>
</evidence>
<dbReference type="PANTHER" id="PTHR32322:SF18">
    <property type="entry name" value="S-ADENOSYLMETHIONINE_S-ADENOSYLHOMOCYSTEINE TRANSPORTER"/>
    <property type="match status" value="1"/>
</dbReference>
<feature type="transmembrane region" description="Helical" evidence="7">
    <location>
        <begin position="277"/>
        <end position="294"/>
    </location>
</feature>
<comment type="similarity">
    <text evidence="2">Belongs to the EamA transporter family.</text>
</comment>
<feature type="transmembrane region" description="Helical" evidence="7">
    <location>
        <begin position="221"/>
        <end position="240"/>
    </location>
</feature>
<keyword evidence="10" id="KW-1185">Reference proteome</keyword>
<evidence type="ECO:0000313" key="9">
    <source>
        <dbReference type="EMBL" id="QSX09252.1"/>
    </source>
</evidence>
<keyword evidence="3" id="KW-1003">Cell membrane</keyword>
<keyword evidence="6 7" id="KW-0472">Membrane</keyword>
<dbReference type="EMBL" id="CP071444">
    <property type="protein sequence ID" value="QSX09252.1"/>
    <property type="molecule type" value="Genomic_DNA"/>
</dbReference>
<feature type="domain" description="EamA" evidence="8">
    <location>
        <begin position="154"/>
        <end position="294"/>
    </location>
</feature>
<protein>
    <submittedName>
        <fullName evidence="9">DMT family transporter</fullName>
    </submittedName>
</protein>
<dbReference type="Pfam" id="PF00892">
    <property type="entry name" value="EamA"/>
    <property type="match status" value="2"/>
</dbReference>
<feature type="transmembrane region" description="Helical" evidence="7">
    <location>
        <begin position="73"/>
        <end position="91"/>
    </location>
</feature>
<feature type="domain" description="EamA" evidence="8">
    <location>
        <begin position="10"/>
        <end position="142"/>
    </location>
</feature>
<feature type="transmembrane region" description="Helical" evidence="7">
    <location>
        <begin position="9"/>
        <end position="32"/>
    </location>
</feature>
<dbReference type="AlphaFoldDB" id="A0A974XG53"/>
<reference evidence="9" key="1">
    <citation type="submission" date="2021-03" db="EMBL/GenBank/DDBJ databases">
        <title>Alkalibacter marinus sp. nov., isolated from tidal flat sediment.</title>
        <authorList>
            <person name="Namirimu T."/>
            <person name="Yang J.-A."/>
            <person name="Yang S.-H."/>
            <person name="Kim Y.-J."/>
            <person name="Kwon K.K."/>
        </authorList>
    </citation>
    <scope>NUCLEOTIDE SEQUENCE</scope>
    <source>
        <strain evidence="9">ES005</strain>
    </source>
</reference>
<name>A0A974XG53_9FIRM</name>
<feature type="transmembrane region" description="Helical" evidence="7">
    <location>
        <begin position="184"/>
        <end position="201"/>
    </location>
</feature>
<dbReference type="InterPro" id="IPR037185">
    <property type="entry name" value="EmrE-like"/>
</dbReference>
<accession>A0A974XG53</accession>
<gene>
    <name evidence="9" type="ORF">J0B03_04095</name>
</gene>
<dbReference type="InterPro" id="IPR050638">
    <property type="entry name" value="AA-Vitamin_Transporters"/>
</dbReference>
<evidence type="ECO:0000256" key="1">
    <source>
        <dbReference type="ARBA" id="ARBA00004651"/>
    </source>
</evidence>
<proteinExistence type="inferred from homology"/>
<dbReference type="Proteomes" id="UP000663499">
    <property type="component" value="Chromosome"/>
</dbReference>
<evidence type="ECO:0000256" key="6">
    <source>
        <dbReference type="ARBA" id="ARBA00023136"/>
    </source>
</evidence>
<evidence type="ECO:0000256" key="5">
    <source>
        <dbReference type="ARBA" id="ARBA00022989"/>
    </source>
</evidence>
<dbReference type="InterPro" id="IPR000620">
    <property type="entry name" value="EamA_dom"/>
</dbReference>
<dbReference type="RefSeq" id="WP_207300591.1">
    <property type="nucleotide sequence ID" value="NZ_CP071444.1"/>
</dbReference>
<evidence type="ECO:0000256" key="4">
    <source>
        <dbReference type="ARBA" id="ARBA00022692"/>
    </source>
</evidence>
<feature type="transmembrane region" description="Helical" evidence="7">
    <location>
        <begin position="252"/>
        <end position="271"/>
    </location>
</feature>
<feature type="transmembrane region" description="Helical" evidence="7">
    <location>
        <begin position="97"/>
        <end position="119"/>
    </location>
</feature>
<dbReference type="PANTHER" id="PTHR32322">
    <property type="entry name" value="INNER MEMBRANE TRANSPORTER"/>
    <property type="match status" value="1"/>
</dbReference>
<evidence type="ECO:0000256" key="2">
    <source>
        <dbReference type="ARBA" id="ARBA00007362"/>
    </source>
</evidence>
<feature type="transmembrane region" description="Helical" evidence="7">
    <location>
        <begin position="38"/>
        <end position="61"/>
    </location>
</feature>
<evidence type="ECO:0000259" key="8">
    <source>
        <dbReference type="Pfam" id="PF00892"/>
    </source>
</evidence>
<dbReference type="SUPFAM" id="SSF103481">
    <property type="entry name" value="Multidrug resistance efflux transporter EmrE"/>
    <property type="match status" value="2"/>
</dbReference>
<keyword evidence="5 7" id="KW-1133">Transmembrane helix</keyword>
<feature type="transmembrane region" description="Helical" evidence="7">
    <location>
        <begin position="128"/>
        <end position="146"/>
    </location>
</feature>
<organism evidence="9 10">
    <name type="scientific">Alkalibacter rhizosphaerae</name>
    <dbReference type="NCBI Taxonomy" id="2815577"/>
    <lineage>
        <taxon>Bacteria</taxon>
        <taxon>Bacillati</taxon>
        <taxon>Bacillota</taxon>
        <taxon>Clostridia</taxon>
        <taxon>Eubacteriales</taxon>
        <taxon>Eubacteriaceae</taxon>
        <taxon>Alkalibacter</taxon>
    </lineage>
</organism>